<feature type="compositionally biased region" description="Basic and acidic residues" evidence="7">
    <location>
        <begin position="1"/>
        <end position="10"/>
    </location>
</feature>
<proteinExistence type="predicted"/>
<feature type="transmembrane region" description="Helical" evidence="8">
    <location>
        <begin position="426"/>
        <end position="448"/>
    </location>
</feature>
<dbReference type="GO" id="GO:0005886">
    <property type="term" value="C:plasma membrane"/>
    <property type="evidence" value="ECO:0007669"/>
    <property type="project" value="TreeGrafter"/>
</dbReference>
<dbReference type="GO" id="GO:0004114">
    <property type="term" value="F:3',5'-cyclic-nucleotide phosphodiesterase activity"/>
    <property type="evidence" value="ECO:0007669"/>
    <property type="project" value="InterPro"/>
</dbReference>
<accession>A0A9N8DIV2</accession>
<evidence type="ECO:0000256" key="3">
    <source>
        <dbReference type="ARBA" id="ARBA00022741"/>
    </source>
</evidence>
<comment type="caution">
    <text evidence="11">The sequence shown here is derived from an EMBL/GenBank/DDBJ whole genome shotgun (WGS) entry which is preliminary data.</text>
</comment>
<dbReference type="PANTHER" id="PTHR11920">
    <property type="entry name" value="GUANYLYL CYCLASE"/>
    <property type="match status" value="1"/>
</dbReference>
<dbReference type="EMBL" id="CAICTM010000108">
    <property type="protein sequence ID" value="CAB9501451.1"/>
    <property type="molecule type" value="Genomic_DNA"/>
</dbReference>
<evidence type="ECO:0000256" key="8">
    <source>
        <dbReference type="SAM" id="Phobius"/>
    </source>
</evidence>
<keyword evidence="12" id="KW-1185">Reference proteome</keyword>
<dbReference type="Gene3D" id="3.30.70.1230">
    <property type="entry name" value="Nucleotide cyclase"/>
    <property type="match status" value="1"/>
</dbReference>
<dbReference type="PROSITE" id="PS50125">
    <property type="entry name" value="GUANYLATE_CYCLASE_2"/>
    <property type="match status" value="1"/>
</dbReference>
<evidence type="ECO:0000313" key="11">
    <source>
        <dbReference type="EMBL" id="CAB9501451.1"/>
    </source>
</evidence>
<organism evidence="11 12">
    <name type="scientific">Seminavis robusta</name>
    <dbReference type="NCBI Taxonomy" id="568900"/>
    <lineage>
        <taxon>Eukaryota</taxon>
        <taxon>Sar</taxon>
        <taxon>Stramenopiles</taxon>
        <taxon>Ochrophyta</taxon>
        <taxon>Bacillariophyta</taxon>
        <taxon>Bacillariophyceae</taxon>
        <taxon>Bacillariophycidae</taxon>
        <taxon>Naviculales</taxon>
        <taxon>Naviculaceae</taxon>
        <taxon>Seminavis</taxon>
    </lineage>
</organism>
<dbReference type="PANTHER" id="PTHR11920:SF335">
    <property type="entry name" value="GUANYLATE CYCLASE"/>
    <property type="match status" value="1"/>
</dbReference>
<dbReference type="PROSITE" id="PS51845">
    <property type="entry name" value="PDEASE_I_2"/>
    <property type="match status" value="1"/>
</dbReference>
<dbReference type="Pfam" id="PF00233">
    <property type="entry name" value="PDEase_I"/>
    <property type="match status" value="1"/>
</dbReference>
<dbReference type="GO" id="GO:0001653">
    <property type="term" value="F:peptide receptor activity"/>
    <property type="evidence" value="ECO:0007669"/>
    <property type="project" value="TreeGrafter"/>
</dbReference>
<reference evidence="11" key="1">
    <citation type="submission" date="2020-06" db="EMBL/GenBank/DDBJ databases">
        <authorList>
            <consortium name="Plant Systems Biology data submission"/>
        </authorList>
    </citation>
    <scope>NUCLEOTIDE SEQUENCE</scope>
    <source>
        <strain evidence="11">D6</strain>
    </source>
</reference>
<evidence type="ECO:0000256" key="2">
    <source>
        <dbReference type="ARBA" id="ARBA00022692"/>
    </source>
</evidence>
<dbReference type="InterPro" id="IPR001054">
    <property type="entry name" value="A/G_cyclase"/>
</dbReference>
<protein>
    <submittedName>
        <fullName evidence="11">Receptor-type guanylate cyclase gcy</fullName>
    </submittedName>
</protein>
<comment type="subcellular location">
    <subcellularLocation>
        <location evidence="1">Membrane</location>
    </subcellularLocation>
</comment>
<dbReference type="Pfam" id="PF00211">
    <property type="entry name" value="Guanylate_cyc"/>
    <property type="match status" value="1"/>
</dbReference>
<dbReference type="GO" id="GO:0035556">
    <property type="term" value="P:intracellular signal transduction"/>
    <property type="evidence" value="ECO:0007669"/>
    <property type="project" value="InterPro"/>
</dbReference>
<dbReference type="SUPFAM" id="SSF109604">
    <property type="entry name" value="HD-domain/PDEase-like"/>
    <property type="match status" value="1"/>
</dbReference>
<dbReference type="InterPro" id="IPR002073">
    <property type="entry name" value="PDEase_catalytic_dom"/>
</dbReference>
<dbReference type="GO" id="GO:0004016">
    <property type="term" value="F:adenylate cyclase activity"/>
    <property type="evidence" value="ECO:0007669"/>
    <property type="project" value="TreeGrafter"/>
</dbReference>
<evidence type="ECO:0000259" key="9">
    <source>
        <dbReference type="PROSITE" id="PS50125"/>
    </source>
</evidence>
<feature type="compositionally biased region" description="Low complexity" evidence="7">
    <location>
        <begin position="11"/>
        <end position="27"/>
    </location>
</feature>
<dbReference type="GO" id="GO:0000166">
    <property type="term" value="F:nucleotide binding"/>
    <property type="evidence" value="ECO:0007669"/>
    <property type="project" value="UniProtKB-KW"/>
</dbReference>
<evidence type="ECO:0000256" key="1">
    <source>
        <dbReference type="ARBA" id="ARBA00004370"/>
    </source>
</evidence>
<dbReference type="SUPFAM" id="SSF55073">
    <property type="entry name" value="Nucleotide cyclase"/>
    <property type="match status" value="1"/>
</dbReference>
<sequence length="1167" mass="132257">MTAKDKKEQHASYVADYDESASSSDDMFSSREERDEVKEVLKMSEKDTRRVQLWRLAATFALLLTAFAVTYTTYRFLKREETNNFETAFEQFSRTLGDAAIGQQQDLRDGIESYTDFISMHARGTNQTWPYIYIEGFEVYARDYLNQAHCEMTSFFPKVYPDLRDAYINWANEHVQSWIWESHMIQKGSFERLVDITGNKSYHPYIAKPIGPGQFVPDINRSDYYLPSWHLSPPPSSYGLVNWNMQSTGDYDATLPGIHKLKNETLCTRVRPYVGVPVAMTEEEHTALHSKLKDSNLQNPHSFCFHPIHRDATFTDSEIVGIVGFATAWDEALLDLLPDNVKGIHSVLRNDCNQSYTYNIQGGDAIFMGDGDFHEAEFDQYEVIVPLNLHTHADFPTTEGHCQYSMHIFPSTEFKTAYDSNTPEKFAIVVAVTFVVVALFFFMYDVFVQKRNTNLVLKAAQTSAIVTSLFPEHMRDRLAEEAEAAQKKKRNLRDFIKDEGDVNSGDRLRPVSKPLADLYLETTVLFADISGFTAWSSVREPSQVFTLLETLYQEFDDTARRRRVFKVETVGDCYVAVCGLPDPQKAHAILMARFARDCLSKMGTLTKALEITLGPDTGDLRLRVGMHSGPVTAGILRGERSRFQLFGDTMNVCGRIESSGMAGRIHCSKETADLLKQGGKEAWLEKRKTQVAAKGKGPLTTYWINVKGDRDVASLADASAEFDDDELGATRSYGKKILGLCDKTYRLIDWNVEMLLQILKQIVAQRAVAGLGKARLKRKSTFDDMASGQTPLEEVCEIIALPEFDDATAVMQQQDPDLVVIPDEVVSELHSLVSYIASMYNDNPFHNFDHASHVVMSVIKLMSRIVAPTNLNNQTSAALHDHTYGITSDPLTQFACAFSALIHDVDHVGVSNAQLVKEGVPIAKMYKGRSVAEQNSLELSWHLLMSDDYEQLRSLLLPTENEVSRFRKLVVNSVMATDIVDKDLKALRNGRWDKAFKKGDCINHVDKDPRDEVNRKATIVIEHIIQASDISHTMQHWHVYRKWNQNLFEELYVAYLNGRMEKNPADFWYKGEFGFFDFYIIPLTQKLKDCGVFGVSSDEYLNYAQKNREEWEAKGEEVVAEMIVACEAKYGTKESSLLKEAPLLYPRGGHSESTPTNVEKFADEVDV</sequence>
<feature type="domain" description="PDEase" evidence="10">
    <location>
        <begin position="764"/>
        <end position="979"/>
    </location>
</feature>
<dbReference type="CDD" id="cd07302">
    <property type="entry name" value="CHD"/>
    <property type="match status" value="1"/>
</dbReference>
<evidence type="ECO:0000256" key="6">
    <source>
        <dbReference type="ARBA" id="ARBA00023239"/>
    </source>
</evidence>
<dbReference type="InterPro" id="IPR050401">
    <property type="entry name" value="Cyclic_nucleotide_synthase"/>
</dbReference>
<evidence type="ECO:0000256" key="7">
    <source>
        <dbReference type="SAM" id="MobiDB-lite"/>
    </source>
</evidence>
<keyword evidence="2 8" id="KW-0812">Transmembrane</keyword>
<dbReference type="SMART" id="SM00471">
    <property type="entry name" value="HDc"/>
    <property type="match status" value="1"/>
</dbReference>
<dbReference type="InterPro" id="IPR029787">
    <property type="entry name" value="Nucleotide_cyclase"/>
</dbReference>
<dbReference type="AlphaFoldDB" id="A0A9N8DIV2"/>
<dbReference type="Proteomes" id="UP001153069">
    <property type="component" value="Unassembled WGS sequence"/>
</dbReference>
<dbReference type="Gene3D" id="1.10.1300.10">
    <property type="entry name" value="3'5'-cyclic nucleotide phosphodiesterase, catalytic domain"/>
    <property type="match status" value="1"/>
</dbReference>
<evidence type="ECO:0000259" key="10">
    <source>
        <dbReference type="PROSITE" id="PS51845"/>
    </source>
</evidence>
<keyword evidence="5 8" id="KW-0472">Membrane</keyword>
<keyword evidence="11" id="KW-0675">Receptor</keyword>
<keyword evidence="4 8" id="KW-1133">Transmembrane helix</keyword>
<dbReference type="InterPro" id="IPR003607">
    <property type="entry name" value="HD/PDEase_dom"/>
</dbReference>
<feature type="domain" description="Guanylate cyclase" evidence="9">
    <location>
        <begin position="523"/>
        <end position="657"/>
    </location>
</feature>
<evidence type="ECO:0000256" key="5">
    <source>
        <dbReference type="ARBA" id="ARBA00023136"/>
    </source>
</evidence>
<evidence type="ECO:0000313" key="12">
    <source>
        <dbReference type="Proteomes" id="UP001153069"/>
    </source>
</evidence>
<feature type="region of interest" description="Disordered" evidence="7">
    <location>
        <begin position="1"/>
        <end position="33"/>
    </location>
</feature>
<dbReference type="SMART" id="SM00044">
    <property type="entry name" value="CYCc"/>
    <property type="match status" value="1"/>
</dbReference>
<dbReference type="GO" id="GO:0004383">
    <property type="term" value="F:guanylate cyclase activity"/>
    <property type="evidence" value="ECO:0007669"/>
    <property type="project" value="TreeGrafter"/>
</dbReference>
<feature type="transmembrane region" description="Helical" evidence="8">
    <location>
        <begin position="53"/>
        <end position="74"/>
    </location>
</feature>
<evidence type="ECO:0000256" key="4">
    <source>
        <dbReference type="ARBA" id="ARBA00022989"/>
    </source>
</evidence>
<dbReference type="OrthoDB" id="432756at2759"/>
<name>A0A9N8DIV2_9STRA</name>
<dbReference type="GO" id="GO:0007168">
    <property type="term" value="P:receptor guanylyl cyclase signaling pathway"/>
    <property type="evidence" value="ECO:0007669"/>
    <property type="project" value="TreeGrafter"/>
</dbReference>
<dbReference type="InterPro" id="IPR036971">
    <property type="entry name" value="PDEase_catalytic_dom_sf"/>
</dbReference>
<gene>
    <name evidence="11" type="ORF">SEMRO_109_G054500.1</name>
</gene>
<keyword evidence="3" id="KW-0547">Nucleotide-binding</keyword>
<keyword evidence="6" id="KW-0456">Lyase</keyword>